<gene>
    <name evidence="1" type="ORF">E2C01_016767</name>
</gene>
<dbReference type="EMBL" id="VSRR010001243">
    <property type="protein sequence ID" value="MPC23708.1"/>
    <property type="molecule type" value="Genomic_DNA"/>
</dbReference>
<reference evidence="1 2" key="1">
    <citation type="submission" date="2019-05" db="EMBL/GenBank/DDBJ databases">
        <title>Another draft genome of Portunus trituberculatus and its Hox gene families provides insights of decapod evolution.</title>
        <authorList>
            <person name="Jeong J.-H."/>
            <person name="Song I."/>
            <person name="Kim S."/>
            <person name="Choi T."/>
            <person name="Kim D."/>
            <person name="Ryu S."/>
            <person name="Kim W."/>
        </authorList>
    </citation>
    <scope>NUCLEOTIDE SEQUENCE [LARGE SCALE GENOMIC DNA]</scope>
    <source>
        <tissue evidence="1">Muscle</tissue>
    </source>
</reference>
<organism evidence="1 2">
    <name type="scientific">Portunus trituberculatus</name>
    <name type="common">Swimming crab</name>
    <name type="synonym">Neptunus trituberculatus</name>
    <dbReference type="NCBI Taxonomy" id="210409"/>
    <lineage>
        <taxon>Eukaryota</taxon>
        <taxon>Metazoa</taxon>
        <taxon>Ecdysozoa</taxon>
        <taxon>Arthropoda</taxon>
        <taxon>Crustacea</taxon>
        <taxon>Multicrustacea</taxon>
        <taxon>Malacostraca</taxon>
        <taxon>Eumalacostraca</taxon>
        <taxon>Eucarida</taxon>
        <taxon>Decapoda</taxon>
        <taxon>Pleocyemata</taxon>
        <taxon>Brachyura</taxon>
        <taxon>Eubrachyura</taxon>
        <taxon>Portunoidea</taxon>
        <taxon>Portunidae</taxon>
        <taxon>Portuninae</taxon>
        <taxon>Portunus</taxon>
    </lineage>
</organism>
<proteinExistence type="predicted"/>
<keyword evidence="2" id="KW-1185">Reference proteome</keyword>
<dbReference type="AlphaFoldDB" id="A0A5B7DQP4"/>
<evidence type="ECO:0000313" key="1">
    <source>
        <dbReference type="EMBL" id="MPC23708.1"/>
    </source>
</evidence>
<evidence type="ECO:0000313" key="2">
    <source>
        <dbReference type="Proteomes" id="UP000324222"/>
    </source>
</evidence>
<dbReference type="Proteomes" id="UP000324222">
    <property type="component" value="Unassembled WGS sequence"/>
</dbReference>
<sequence length="84" mass="9540">MEMMQPREHCCEGQRSLADLGLDPICTFKNRTKKWNSCKAYLSSLPPLVLMSVPFTSHSQQSCEEVYSLYSHPPVTLTCTILCQ</sequence>
<protein>
    <submittedName>
        <fullName evidence="1">Uncharacterized protein</fullName>
    </submittedName>
</protein>
<name>A0A5B7DQP4_PORTR</name>
<accession>A0A5B7DQP4</accession>
<comment type="caution">
    <text evidence="1">The sequence shown here is derived from an EMBL/GenBank/DDBJ whole genome shotgun (WGS) entry which is preliminary data.</text>
</comment>